<dbReference type="EMBL" id="AJWK01006186">
    <property type="status" value="NOT_ANNOTATED_CDS"/>
    <property type="molecule type" value="Genomic_DNA"/>
</dbReference>
<reference evidence="8" key="1">
    <citation type="submission" date="2020-05" db="UniProtKB">
        <authorList>
            <consortium name="EnsemblMetazoa"/>
        </authorList>
    </citation>
    <scope>IDENTIFICATION</scope>
    <source>
        <strain evidence="8">Jacobina</strain>
    </source>
</reference>
<evidence type="ECO:0000256" key="2">
    <source>
        <dbReference type="ARBA" id="ARBA00022448"/>
    </source>
</evidence>
<dbReference type="VEuPathDB" id="VectorBase:LLONM1_007448"/>
<dbReference type="VEuPathDB" id="VectorBase:LLOJ001840"/>
<dbReference type="EnsemblMetazoa" id="LLOJ001840-RA">
    <property type="protein sequence ID" value="LLOJ001840-PA"/>
    <property type="gene ID" value="LLOJ001840"/>
</dbReference>
<evidence type="ECO:0000256" key="1">
    <source>
        <dbReference type="ARBA" id="ARBA00004141"/>
    </source>
</evidence>
<accession>A0A1B0CC60</accession>
<feature type="transmembrane region" description="Helical" evidence="6">
    <location>
        <begin position="503"/>
        <end position="527"/>
    </location>
</feature>
<dbReference type="SUPFAM" id="SSF103473">
    <property type="entry name" value="MFS general substrate transporter"/>
    <property type="match status" value="1"/>
</dbReference>
<feature type="transmembrane region" description="Helical" evidence="6">
    <location>
        <begin position="48"/>
        <end position="75"/>
    </location>
</feature>
<evidence type="ECO:0000259" key="7">
    <source>
        <dbReference type="PROSITE" id="PS50850"/>
    </source>
</evidence>
<keyword evidence="5 6" id="KW-0472">Membrane</keyword>
<evidence type="ECO:0000256" key="3">
    <source>
        <dbReference type="ARBA" id="ARBA00022692"/>
    </source>
</evidence>
<dbReference type="AlphaFoldDB" id="A0A1B0CC60"/>
<sequence length="553" mass="60564">MVANDRAIFTIDGKLGGEGEKCDKEGCDEKKISLDEALDLLGFGRVHLLVVFAAGLCLLTVINETMGIGMLLPAAQCDLELTSADKGLLSAISFLGLGGVHLLVVFAAGLCLLTVINETMGIGMLLPAAQCDLELTSADKGLLSAISFLGIMVTSHFWGYLADTRGRRQMIMITLYSTAIVISPTLLPLDSISGPSAAIYAYLGELNRTKNRDPVITFTCTFAGLSAVVVPAMGWWLLPQTWSIKIYEGFFFRPWRLQLILHTLPGLLAAVLFNLLPESPKFLVAQGRTEEALAVVKWIHMKNSGGKLAEMDITELTSEASGIQHNGGCLKSMWNQTVPLFTYPYVVRFVVFCLIQFGIFYTCAGVGLWFPEIVNRILQAKTEESRTVCQMLDFAPNVTHLELQEEVCNDSIDTDTFVYNLFYGTIYVVGYIILGFLVKYFGRRTLLVGLLGSSAFVGLSLMWLTNHSATILFLAMHLMFAGVSISVVNSSVVAFFPTHMRAMAMCITLMFGRLGTFAGSNIIGYLFDINCHFTFLISVGLMILCSTAAFFIK</sequence>
<feature type="transmembrane region" description="Helical" evidence="6">
    <location>
        <begin position="142"/>
        <end position="162"/>
    </location>
</feature>
<dbReference type="InterPro" id="IPR036259">
    <property type="entry name" value="MFS_trans_sf"/>
</dbReference>
<evidence type="ECO:0000256" key="4">
    <source>
        <dbReference type="ARBA" id="ARBA00022989"/>
    </source>
</evidence>
<feature type="transmembrane region" description="Helical" evidence="6">
    <location>
        <begin position="215"/>
        <end position="237"/>
    </location>
</feature>
<feature type="transmembrane region" description="Helical" evidence="6">
    <location>
        <begin position="417"/>
        <end position="438"/>
    </location>
</feature>
<protein>
    <recommendedName>
        <fullName evidence="7">Major facilitator superfamily (MFS) profile domain-containing protein</fullName>
    </recommendedName>
</protein>
<dbReference type="PANTHER" id="PTHR23511:SF37">
    <property type="entry name" value="MAJOR FACILITATOR SUPERFAMILY (MFS) PROFILE DOMAIN-CONTAINING PROTEIN-RELATED"/>
    <property type="match status" value="1"/>
</dbReference>
<dbReference type="GO" id="GO:0016020">
    <property type="term" value="C:membrane"/>
    <property type="evidence" value="ECO:0007669"/>
    <property type="project" value="UniProtKB-SubCell"/>
</dbReference>
<keyword evidence="2" id="KW-0813">Transport</keyword>
<dbReference type="Proteomes" id="UP000092461">
    <property type="component" value="Unassembled WGS sequence"/>
</dbReference>
<dbReference type="EMBL" id="AJWK01006187">
    <property type="status" value="NOT_ANNOTATED_CDS"/>
    <property type="molecule type" value="Genomic_DNA"/>
</dbReference>
<proteinExistence type="predicted"/>
<organism evidence="8 9">
    <name type="scientific">Lutzomyia longipalpis</name>
    <name type="common">Sand fly</name>
    <dbReference type="NCBI Taxonomy" id="7200"/>
    <lineage>
        <taxon>Eukaryota</taxon>
        <taxon>Metazoa</taxon>
        <taxon>Ecdysozoa</taxon>
        <taxon>Arthropoda</taxon>
        <taxon>Hexapoda</taxon>
        <taxon>Insecta</taxon>
        <taxon>Pterygota</taxon>
        <taxon>Neoptera</taxon>
        <taxon>Endopterygota</taxon>
        <taxon>Diptera</taxon>
        <taxon>Nematocera</taxon>
        <taxon>Psychodoidea</taxon>
        <taxon>Psychodidae</taxon>
        <taxon>Lutzomyia</taxon>
        <taxon>Lutzomyia</taxon>
    </lineage>
</organism>
<feature type="domain" description="Major facilitator superfamily (MFS) profile" evidence="7">
    <location>
        <begin position="102"/>
        <end position="553"/>
    </location>
</feature>
<keyword evidence="9" id="KW-1185">Reference proteome</keyword>
<dbReference type="InterPro" id="IPR020846">
    <property type="entry name" value="MFS_dom"/>
</dbReference>
<dbReference type="PROSITE" id="PS50850">
    <property type="entry name" value="MFS"/>
    <property type="match status" value="1"/>
</dbReference>
<feature type="transmembrane region" description="Helical" evidence="6">
    <location>
        <begin position="257"/>
        <end position="276"/>
    </location>
</feature>
<dbReference type="PANTHER" id="PTHR23511">
    <property type="entry name" value="SYNAPTIC VESICLE GLYCOPROTEIN 2"/>
    <property type="match status" value="1"/>
</dbReference>
<feature type="transmembrane region" description="Helical" evidence="6">
    <location>
        <begin position="87"/>
        <end position="116"/>
    </location>
</feature>
<feature type="transmembrane region" description="Helical" evidence="6">
    <location>
        <begin position="533"/>
        <end position="552"/>
    </location>
</feature>
<feature type="transmembrane region" description="Helical" evidence="6">
    <location>
        <begin position="471"/>
        <end position="496"/>
    </location>
</feature>
<dbReference type="GO" id="GO:0022857">
    <property type="term" value="F:transmembrane transporter activity"/>
    <property type="evidence" value="ECO:0007669"/>
    <property type="project" value="InterPro"/>
</dbReference>
<comment type="subcellular location">
    <subcellularLocation>
        <location evidence="1">Membrane</location>
        <topology evidence="1">Multi-pass membrane protein</topology>
    </subcellularLocation>
</comment>
<feature type="transmembrane region" description="Helical" evidence="6">
    <location>
        <begin position="345"/>
        <end position="370"/>
    </location>
</feature>
<evidence type="ECO:0000256" key="6">
    <source>
        <dbReference type="SAM" id="Phobius"/>
    </source>
</evidence>
<evidence type="ECO:0000256" key="5">
    <source>
        <dbReference type="ARBA" id="ARBA00023136"/>
    </source>
</evidence>
<keyword evidence="4 6" id="KW-1133">Transmembrane helix</keyword>
<dbReference type="Gene3D" id="1.20.1250.20">
    <property type="entry name" value="MFS general substrate transporter like domains"/>
    <property type="match status" value="1"/>
</dbReference>
<evidence type="ECO:0000313" key="9">
    <source>
        <dbReference type="Proteomes" id="UP000092461"/>
    </source>
</evidence>
<dbReference type="InterPro" id="IPR011701">
    <property type="entry name" value="MFS"/>
</dbReference>
<evidence type="ECO:0000313" key="8">
    <source>
        <dbReference type="EnsemblMetazoa" id="LLOJ001840-PA"/>
    </source>
</evidence>
<feature type="transmembrane region" description="Helical" evidence="6">
    <location>
        <begin position="445"/>
        <end position="465"/>
    </location>
</feature>
<name>A0A1B0CC60_LUTLO</name>
<keyword evidence="3 6" id="KW-0812">Transmembrane</keyword>
<dbReference type="Pfam" id="PF07690">
    <property type="entry name" value="MFS_1"/>
    <property type="match status" value="2"/>
</dbReference>